<protein>
    <submittedName>
        <fullName evidence="2">Uncharacterized protein</fullName>
    </submittedName>
</protein>
<dbReference type="EMBL" id="JADNRY010000121">
    <property type="protein sequence ID" value="KAF9064553.1"/>
    <property type="molecule type" value="Genomic_DNA"/>
</dbReference>
<comment type="caution">
    <text evidence="2">The sequence shown here is derived from an EMBL/GenBank/DDBJ whole genome shotgun (WGS) entry which is preliminary data.</text>
</comment>
<keyword evidence="1" id="KW-0732">Signal</keyword>
<dbReference type="OrthoDB" id="2758521at2759"/>
<dbReference type="Proteomes" id="UP000772434">
    <property type="component" value="Unassembled WGS sequence"/>
</dbReference>
<proteinExistence type="predicted"/>
<dbReference type="AlphaFoldDB" id="A0A9P5PIN0"/>
<evidence type="ECO:0000256" key="1">
    <source>
        <dbReference type="SAM" id="SignalP"/>
    </source>
</evidence>
<keyword evidence="3" id="KW-1185">Reference proteome</keyword>
<reference evidence="2" key="1">
    <citation type="submission" date="2020-11" db="EMBL/GenBank/DDBJ databases">
        <authorList>
            <consortium name="DOE Joint Genome Institute"/>
            <person name="Ahrendt S."/>
            <person name="Riley R."/>
            <person name="Andreopoulos W."/>
            <person name="Labutti K."/>
            <person name="Pangilinan J."/>
            <person name="Ruiz-Duenas F.J."/>
            <person name="Barrasa J.M."/>
            <person name="Sanchez-Garcia M."/>
            <person name="Camarero S."/>
            <person name="Miyauchi S."/>
            <person name="Serrano A."/>
            <person name="Linde D."/>
            <person name="Babiker R."/>
            <person name="Drula E."/>
            <person name="Ayuso-Fernandez I."/>
            <person name="Pacheco R."/>
            <person name="Padilla G."/>
            <person name="Ferreira P."/>
            <person name="Barriuso J."/>
            <person name="Kellner H."/>
            <person name="Castanera R."/>
            <person name="Alfaro M."/>
            <person name="Ramirez L."/>
            <person name="Pisabarro A.G."/>
            <person name="Kuo A."/>
            <person name="Tritt A."/>
            <person name="Lipzen A."/>
            <person name="He G."/>
            <person name="Yan M."/>
            <person name="Ng V."/>
            <person name="Cullen D."/>
            <person name="Martin F."/>
            <person name="Rosso M.-N."/>
            <person name="Henrissat B."/>
            <person name="Hibbett D."/>
            <person name="Martinez A.T."/>
            <person name="Grigoriev I.V."/>
        </authorList>
    </citation>
    <scope>NUCLEOTIDE SEQUENCE</scope>
    <source>
        <strain evidence="2">AH 40177</strain>
    </source>
</reference>
<organism evidence="2 3">
    <name type="scientific">Rhodocollybia butyracea</name>
    <dbReference type="NCBI Taxonomy" id="206335"/>
    <lineage>
        <taxon>Eukaryota</taxon>
        <taxon>Fungi</taxon>
        <taxon>Dikarya</taxon>
        <taxon>Basidiomycota</taxon>
        <taxon>Agaricomycotina</taxon>
        <taxon>Agaricomycetes</taxon>
        <taxon>Agaricomycetidae</taxon>
        <taxon>Agaricales</taxon>
        <taxon>Marasmiineae</taxon>
        <taxon>Omphalotaceae</taxon>
        <taxon>Rhodocollybia</taxon>
    </lineage>
</organism>
<evidence type="ECO:0000313" key="2">
    <source>
        <dbReference type="EMBL" id="KAF9064553.1"/>
    </source>
</evidence>
<accession>A0A9P5PIN0</accession>
<name>A0A9P5PIN0_9AGAR</name>
<feature type="signal peptide" evidence="1">
    <location>
        <begin position="1"/>
        <end position="21"/>
    </location>
</feature>
<sequence>MIRPHNFLLFIACVGDQLSLASQLVNRTIDDTYGDSSTGLMVQYTPSSNSLGGPYWVNNEQCNTTAGSCAITPSTNFAFDHTWTQTTYFPNVHNISVGFSFSGIAIYVYLIVTNAPLNSSLVSNVFCDFRLDGEIVGHFSHLTDNSSNPQFNVSAFNKIDLNPGNHEMLIETTGDQNSFIIFDYALYT</sequence>
<dbReference type="Gene3D" id="2.60.120.260">
    <property type="entry name" value="Galactose-binding domain-like"/>
    <property type="match status" value="1"/>
</dbReference>
<feature type="chain" id="PRO_5040395286" evidence="1">
    <location>
        <begin position="22"/>
        <end position="188"/>
    </location>
</feature>
<evidence type="ECO:0000313" key="3">
    <source>
        <dbReference type="Proteomes" id="UP000772434"/>
    </source>
</evidence>
<gene>
    <name evidence="2" type="ORF">BDP27DRAFT_1230366</name>
</gene>